<sequence>MTIFSSDALRHRHILITGATGDIGYETAKVLISMGAKLTATGRNVDKLNQLRRELLETTDEKNFCVMTADITKEADRNELMAYAEKQLGFISGLVNAAGIAGNKKVEDLDESMIEQMMQVNYLAAFSLTKPIYQKMIKHQQGDIVNIASLSGLRGTYGNTAYASSKFAMIGWTQSMAHEAIKHQVRVNAVCPGFVDTDMAENLIQIKAERNQVSYDHALEQAKQSVPSGRFTTAEEVAQTIAFLLTDAANNIVGESVKISGGSVMR</sequence>
<comment type="caution">
    <text evidence="4">The sequence shown here is derived from an EMBL/GenBank/DDBJ whole genome shotgun (WGS) entry which is preliminary data.</text>
</comment>
<proteinExistence type="inferred from homology"/>
<dbReference type="STRING" id="1308866.J416_01584"/>
<dbReference type="Proteomes" id="UP000012283">
    <property type="component" value="Unassembled WGS sequence"/>
</dbReference>
<dbReference type="AlphaFoldDB" id="N4WPV6"/>
<keyword evidence="2" id="KW-0560">Oxidoreductase</keyword>
<name>N4WPV6_9BACI</name>
<dbReference type="PANTHER" id="PTHR42879">
    <property type="entry name" value="3-OXOACYL-(ACYL-CARRIER-PROTEIN) REDUCTASE"/>
    <property type="match status" value="1"/>
</dbReference>
<dbReference type="InterPro" id="IPR002347">
    <property type="entry name" value="SDR_fam"/>
</dbReference>
<dbReference type="Gene3D" id="3.40.50.720">
    <property type="entry name" value="NAD(P)-binding Rossmann-like Domain"/>
    <property type="match status" value="1"/>
</dbReference>
<dbReference type="EMBL" id="APML01000005">
    <property type="protein sequence ID" value="ENH98147.1"/>
    <property type="molecule type" value="Genomic_DNA"/>
</dbReference>
<dbReference type="GO" id="GO:0008206">
    <property type="term" value="P:bile acid metabolic process"/>
    <property type="evidence" value="ECO:0007669"/>
    <property type="project" value="UniProtKB-ARBA"/>
</dbReference>
<dbReference type="RefSeq" id="WP_003463368.1">
    <property type="nucleotide sequence ID" value="NZ_APML01000005.1"/>
</dbReference>
<dbReference type="InterPro" id="IPR050259">
    <property type="entry name" value="SDR"/>
</dbReference>
<dbReference type="PRINTS" id="PR00081">
    <property type="entry name" value="GDHRDH"/>
</dbReference>
<dbReference type="PATRIC" id="fig|1308866.3.peg.322"/>
<dbReference type="SUPFAM" id="SSF51735">
    <property type="entry name" value="NAD(P)-binding Rossmann-fold domains"/>
    <property type="match status" value="1"/>
</dbReference>
<dbReference type="Pfam" id="PF00106">
    <property type="entry name" value="adh_short"/>
    <property type="match status" value="1"/>
</dbReference>
<gene>
    <name evidence="4" type="ORF">J416_01584</name>
</gene>
<evidence type="ECO:0000256" key="1">
    <source>
        <dbReference type="ARBA" id="ARBA00006484"/>
    </source>
</evidence>
<dbReference type="PROSITE" id="PS00061">
    <property type="entry name" value="ADH_SHORT"/>
    <property type="match status" value="1"/>
</dbReference>
<evidence type="ECO:0000313" key="5">
    <source>
        <dbReference type="Proteomes" id="UP000012283"/>
    </source>
</evidence>
<dbReference type="GO" id="GO:0016491">
    <property type="term" value="F:oxidoreductase activity"/>
    <property type="evidence" value="ECO:0007669"/>
    <property type="project" value="UniProtKB-KW"/>
</dbReference>
<dbReference type="OrthoDB" id="9803333at2"/>
<evidence type="ECO:0000256" key="3">
    <source>
        <dbReference type="RuleBase" id="RU000363"/>
    </source>
</evidence>
<reference evidence="4 5" key="1">
    <citation type="submission" date="2013-03" db="EMBL/GenBank/DDBJ databases">
        <title>Draft genome sequence of Gracibacillus halophilus YIM-C55.5, a moderately halophilic and thermophilic organism from the Xiaochaidamu salt lake.</title>
        <authorList>
            <person name="Sugumar T."/>
            <person name="Polireddy D.R."/>
            <person name="Antony A."/>
            <person name="Madhava Y.R."/>
            <person name="Sivakumar N."/>
        </authorList>
    </citation>
    <scope>NUCLEOTIDE SEQUENCE [LARGE SCALE GENOMIC DNA]</scope>
    <source>
        <strain evidence="4 5">YIM-C55.5</strain>
    </source>
</reference>
<dbReference type="FunFam" id="3.40.50.720:FF:000084">
    <property type="entry name" value="Short-chain dehydrogenase reductase"/>
    <property type="match status" value="1"/>
</dbReference>
<dbReference type="CDD" id="cd05233">
    <property type="entry name" value="SDR_c"/>
    <property type="match status" value="1"/>
</dbReference>
<dbReference type="PANTHER" id="PTHR42879:SF2">
    <property type="entry name" value="3-OXOACYL-[ACYL-CARRIER-PROTEIN] REDUCTASE FABG"/>
    <property type="match status" value="1"/>
</dbReference>
<dbReference type="InterPro" id="IPR036291">
    <property type="entry name" value="NAD(P)-bd_dom_sf"/>
</dbReference>
<organism evidence="4 5">
    <name type="scientific">Gracilibacillus halophilus YIM-C55.5</name>
    <dbReference type="NCBI Taxonomy" id="1308866"/>
    <lineage>
        <taxon>Bacteria</taxon>
        <taxon>Bacillati</taxon>
        <taxon>Bacillota</taxon>
        <taxon>Bacilli</taxon>
        <taxon>Bacillales</taxon>
        <taxon>Bacillaceae</taxon>
        <taxon>Gracilibacillus</taxon>
    </lineage>
</organism>
<dbReference type="eggNOG" id="COG1028">
    <property type="taxonomic scope" value="Bacteria"/>
</dbReference>
<evidence type="ECO:0000256" key="2">
    <source>
        <dbReference type="ARBA" id="ARBA00023002"/>
    </source>
</evidence>
<keyword evidence="5" id="KW-1185">Reference proteome</keyword>
<dbReference type="PRINTS" id="PR00080">
    <property type="entry name" value="SDRFAMILY"/>
</dbReference>
<evidence type="ECO:0000313" key="4">
    <source>
        <dbReference type="EMBL" id="ENH98147.1"/>
    </source>
</evidence>
<dbReference type="InterPro" id="IPR020904">
    <property type="entry name" value="Sc_DH/Rdtase_CS"/>
</dbReference>
<accession>N4WPV6</accession>
<protein>
    <submittedName>
        <fullName evidence="4">Short-chain dehydrogenase/reductase family protein</fullName>
    </submittedName>
</protein>
<comment type="similarity">
    <text evidence="1 3">Belongs to the short-chain dehydrogenases/reductases (SDR) family.</text>
</comment>